<evidence type="ECO:0000256" key="2">
    <source>
        <dbReference type="PIRNR" id="PIRNR006221"/>
    </source>
</evidence>
<keyword evidence="4" id="KW-1185">Reference proteome</keyword>
<evidence type="ECO:0000313" key="3">
    <source>
        <dbReference type="EMBL" id="MCC4211959.1"/>
    </source>
</evidence>
<evidence type="ECO:0000256" key="1">
    <source>
        <dbReference type="ARBA" id="ARBA00009460"/>
    </source>
</evidence>
<dbReference type="GO" id="GO:0016301">
    <property type="term" value="F:kinase activity"/>
    <property type="evidence" value="ECO:0007669"/>
    <property type="project" value="UniProtKB-KW"/>
</dbReference>
<organism evidence="3 4">
    <name type="scientific">Leeuwenhoekiella parthenopeia</name>
    <dbReference type="NCBI Taxonomy" id="2890320"/>
    <lineage>
        <taxon>Bacteria</taxon>
        <taxon>Pseudomonadati</taxon>
        <taxon>Bacteroidota</taxon>
        <taxon>Flavobacteriia</taxon>
        <taxon>Flavobacteriales</taxon>
        <taxon>Flavobacteriaceae</taxon>
        <taxon>Leeuwenhoekiella</taxon>
    </lineage>
</organism>
<keyword evidence="2" id="KW-0808">Transferase</keyword>
<name>A0ABS8GPV1_9FLAO</name>
<comment type="similarity">
    <text evidence="1 2">Belongs to the fructosamine kinase family.</text>
</comment>
<dbReference type="Pfam" id="PF03881">
    <property type="entry name" value="Fructosamin_kin"/>
    <property type="match status" value="1"/>
</dbReference>
<dbReference type="Gene3D" id="3.30.200.20">
    <property type="entry name" value="Phosphorylase Kinase, domain 1"/>
    <property type="match status" value="1"/>
</dbReference>
<dbReference type="EMBL" id="JAJGMW010000004">
    <property type="protein sequence ID" value="MCC4211959.1"/>
    <property type="molecule type" value="Genomic_DNA"/>
</dbReference>
<dbReference type="RefSeq" id="WP_228229060.1">
    <property type="nucleotide sequence ID" value="NZ_JAJGMW010000004.1"/>
</dbReference>
<protein>
    <submittedName>
        <fullName evidence="3">Fructosamine kinase family protein</fullName>
    </submittedName>
</protein>
<keyword evidence="2 3" id="KW-0418">Kinase</keyword>
<reference evidence="3 4" key="1">
    <citation type="submission" date="2021-11" db="EMBL/GenBank/DDBJ databases">
        <title>Seasonal and diel survey of microbial diversity of the Tyrrhenian coast.</title>
        <authorList>
            <person name="Gattoni G."/>
            <person name="Corral P."/>
        </authorList>
    </citation>
    <scope>NUCLEOTIDE SEQUENCE [LARGE SCALE GENOMIC DNA]</scope>
    <source>
        <strain evidence="3 4">Mr9</strain>
    </source>
</reference>
<dbReference type="InterPro" id="IPR011009">
    <property type="entry name" value="Kinase-like_dom_sf"/>
</dbReference>
<dbReference type="PIRSF" id="PIRSF006221">
    <property type="entry name" value="Ketosamine-3-kinase"/>
    <property type="match status" value="1"/>
</dbReference>
<dbReference type="PANTHER" id="PTHR12149">
    <property type="entry name" value="FRUCTOSAMINE 3 KINASE-RELATED PROTEIN"/>
    <property type="match status" value="1"/>
</dbReference>
<proteinExistence type="inferred from homology"/>
<dbReference type="SUPFAM" id="SSF56112">
    <property type="entry name" value="Protein kinase-like (PK-like)"/>
    <property type="match status" value="1"/>
</dbReference>
<accession>A0ABS8GPV1</accession>
<dbReference type="InterPro" id="IPR016477">
    <property type="entry name" value="Fructo-/Ketosamine-3-kinase"/>
</dbReference>
<sequence>MSDTTTHLRTSLMLNENLKKHLSDHLDQNITNTAALTGGDINDVYKIDTVTKSFVVKVNDATAFPNMFELEKLGLEELAKTKTFRIPEVLHTGTFEDQSFLILEYIDAAPKAETFDQSFGEQLAAMHHNTAAFGFVKDNYIGSLPQANTEEPDAVSFYINQRLEPQFKMARERGYSFEKLDPFYKNIESLIPREPAALIHGDLWSGNYMVSEAGKPTLIDPATCYAPREMDLALMQLFGGFSSLTFEAYNSSHPLTEGWESRIKLWQLYYILVHVNLFGGPYYASAKAILKQYL</sequence>
<dbReference type="PANTHER" id="PTHR12149:SF8">
    <property type="entry name" value="PROTEIN-RIBULOSAMINE 3-KINASE"/>
    <property type="match status" value="1"/>
</dbReference>
<comment type="caution">
    <text evidence="3">The sequence shown here is derived from an EMBL/GenBank/DDBJ whole genome shotgun (WGS) entry which is preliminary data.</text>
</comment>
<dbReference type="Gene3D" id="3.90.1200.10">
    <property type="match status" value="1"/>
</dbReference>
<evidence type="ECO:0000313" key="4">
    <source>
        <dbReference type="Proteomes" id="UP001197770"/>
    </source>
</evidence>
<dbReference type="Proteomes" id="UP001197770">
    <property type="component" value="Unassembled WGS sequence"/>
</dbReference>
<gene>
    <name evidence="3" type="ORF">LLW17_04435</name>
</gene>